<feature type="region of interest" description="Disordered" evidence="1">
    <location>
        <begin position="1"/>
        <end position="94"/>
    </location>
</feature>
<feature type="compositionally biased region" description="Basic residues" evidence="1">
    <location>
        <begin position="416"/>
        <end position="429"/>
    </location>
</feature>
<evidence type="ECO:0000313" key="2">
    <source>
        <dbReference type="EMBL" id="CAK7217564.1"/>
    </source>
</evidence>
<proteinExistence type="predicted"/>
<dbReference type="Proteomes" id="UP001642482">
    <property type="component" value="Unassembled WGS sequence"/>
</dbReference>
<feature type="region of interest" description="Disordered" evidence="1">
    <location>
        <begin position="457"/>
        <end position="479"/>
    </location>
</feature>
<sequence length="701" mass="75387">MANTKGSGTKQAKRAPKGQAATSKTPEINRITTKGRTIKLPGTQTSAVPSPPKSPSSKRKANFPESDNNNDDQVDKGDESNSSQDYDSDCESQWEDEMAEGDTGGFFGTGVKYNIALDKSHIPLSPDQRKKTGRKPGRDLINWQRPGMNEKLLLFLVFVLLRYSCEIPWDAVAHYFHPWSTGSAILQHLNRLRSHLFMRGHLVPPPFPKTGAPISPEELRIRGFMRVDEGDGTCAQKRAVGFAEHIPDNKHDRPDYNVTTFPLDTAFDDADLVDALGNLLLKGGLKKRGKAAHKKAVAKKANNGNQGKQASPEATVGAPTPATSEPVVPESAVTEPIGPVEPEVFSPVPSTQAAPIALVPRASPAPAAVTAAAPVRRARTASKGSAKKKPAAKKVASMDPADLSSDADYNPSAKATPKRRRSSRSKRVKTYHEPEISQDSERDSVVEAVVTNAQTASITNTSETVQPAAESTAEPASEAEQIQEARDDAAAFEAQMSEHLPNVDTDMEMGSAIYDESSHEHVSSPSEISSADVEEYHSSVQIVSASDLQVHPSHQAHHLDEMIQQGYLPPSMFTRSGSHIGSPSFNTHHHDHNIDGASSSSAVTHVNPPSSGGMFYGNNAGFNTMLHPQMKADPQMMAGHIAHNAGSYVHPHQVFSMNVPLAASQRSAIVNNCQAHASTGLQKDPRNSPGFHSPHFTGGNI</sequence>
<accession>A0ABP0BDC5</accession>
<feature type="compositionally biased region" description="Basic and acidic residues" evidence="1">
    <location>
        <begin position="430"/>
        <end position="444"/>
    </location>
</feature>
<dbReference type="EMBL" id="CAWUHD010000024">
    <property type="protein sequence ID" value="CAK7217564.1"/>
    <property type="molecule type" value="Genomic_DNA"/>
</dbReference>
<evidence type="ECO:0000313" key="3">
    <source>
        <dbReference type="Proteomes" id="UP001642482"/>
    </source>
</evidence>
<feature type="region of interest" description="Disordered" evidence="1">
    <location>
        <begin position="367"/>
        <end position="444"/>
    </location>
</feature>
<feature type="compositionally biased region" description="Basic residues" evidence="1">
    <location>
        <begin position="376"/>
        <end position="392"/>
    </location>
</feature>
<feature type="compositionally biased region" description="Polar residues" evidence="1">
    <location>
        <begin position="20"/>
        <end position="35"/>
    </location>
</feature>
<feature type="compositionally biased region" description="Low complexity" evidence="1">
    <location>
        <begin position="467"/>
        <end position="479"/>
    </location>
</feature>
<feature type="region of interest" description="Disordered" evidence="1">
    <location>
        <begin position="679"/>
        <end position="701"/>
    </location>
</feature>
<gene>
    <name evidence="2" type="ORF">SEUCBS140593_003252</name>
</gene>
<reference evidence="2 3" key="1">
    <citation type="submission" date="2024-01" db="EMBL/GenBank/DDBJ databases">
        <authorList>
            <person name="Allen C."/>
            <person name="Tagirdzhanova G."/>
        </authorList>
    </citation>
    <scope>NUCLEOTIDE SEQUENCE [LARGE SCALE GENOMIC DNA]</scope>
</reference>
<feature type="region of interest" description="Disordered" evidence="1">
    <location>
        <begin position="292"/>
        <end position="333"/>
    </location>
</feature>
<name>A0ABP0BDC5_9PEZI</name>
<comment type="caution">
    <text evidence="2">The sequence shown here is derived from an EMBL/GenBank/DDBJ whole genome shotgun (WGS) entry which is preliminary data.</text>
</comment>
<evidence type="ECO:0000256" key="1">
    <source>
        <dbReference type="SAM" id="MobiDB-lite"/>
    </source>
</evidence>
<feature type="compositionally biased region" description="Low complexity" evidence="1">
    <location>
        <begin position="299"/>
        <end position="308"/>
    </location>
</feature>
<protein>
    <submittedName>
        <fullName evidence="2">Uncharacterized protein</fullName>
    </submittedName>
</protein>
<feature type="compositionally biased region" description="Polar residues" evidence="1">
    <location>
        <begin position="1"/>
        <end position="10"/>
    </location>
</feature>
<keyword evidence="3" id="KW-1185">Reference proteome</keyword>
<organism evidence="2 3">
    <name type="scientific">Sporothrix eucalyptigena</name>
    <dbReference type="NCBI Taxonomy" id="1812306"/>
    <lineage>
        <taxon>Eukaryota</taxon>
        <taxon>Fungi</taxon>
        <taxon>Dikarya</taxon>
        <taxon>Ascomycota</taxon>
        <taxon>Pezizomycotina</taxon>
        <taxon>Sordariomycetes</taxon>
        <taxon>Sordariomycetidae</taxon>
        <taxon>Ophiostomatales</taxon>
        <taxon>Ophiostomataceae</taxon>
        <taxon>Sporothrix</taxon>
    </lineage>
</organism>